<keyword evidence="3" id="KW-0808">Transferase</keyword>
<proteinExistence type="inferred from homology"/>
<keyword evidence="9" id="KW-1185">Reference proteome</keyword>
<dbReference type="InterPro" id="IPR010987">
    <property type="entry name" value="Glutathione-S-Trfase_C-like"/>
</dbReference>
<name>A0A8X8YMQ7_SALSN</name>
<dbReference type="SUPFAM" id="SSF52833">
    <property type="entry name" value="Thioredoxin-like"/>
    <property type="match status" value="1"/>
</dbReference>
<dbReference type="SUPFAM" id="SSF47616">
    <property type="entry name" value="GST C-terminal domain-like"/>
    <property type="match status" value="1"/>
</dbReference>
<dbReference type="Proteomes" id="UP000298416">
    <property type="component" value="Unassembled WGS sequence"/>
</dbReference>
<dbReference type="SFLD" id="SFLDG00358">
    <property type="entry name" value="Main_(cytGST)"/>
    <property type="match status" value="1"/>
</dbReference>
<protein>
    <recommendedName>
        <fullName evidence="5">Probable glutathione S-transferase</fullName>
        <ecNumber evidence="2">2.5.1.18</ecNumber>
    </recommendedName>
</protein>
<dbReference type="GO" id="GO:0004364">
    <property type="term" value="F:glutathione transferase activity"/>
    <property type="evidence" value="ECO:0007669"/>
    <property type="project" value="UniProtKB-EC"/>
</dbReference>
<comment type="catalytic activity">
    <reaction evidence="4">
        <text>RX + glutathione = an S-substituted glutathione + a halide anion + H(+)</text>
        <dbReference type="Rhea" id="RHEA:16437"/>
        <dbReference type="ChEBI" id="CHEBI:15378"/>
        <dbReference type="ChEBI" id="CHEBI:16042"/>
        <dbReference type="ChEBI" id="CHEBI:17792"/>
        <dbReference type="ChEBI" id="CHEBI:57925"/>
        <dbReference type="ChEBI" id="CHEBI:90779"/>
        <dbReference type="EC" id="2.5.1.18"/>
    </reaction>
</comment>
<dbReference type="PROSITE" id="PS50404">
    <property type="entry name" value="GST_NTER"/>
    <property type="match status" value="1"/>
</dbReference>
<comment type="caution">
    <text evidence="8">The sequence shown here is derived from an EMBL/GenBank/DDBJ whole genome shotgun (WGS) entry which is preliminary data.</text>
</comment>
<dbReference type="CDD" id="cd03185">
    <property type="entry name" value="GST_C_Tau"/>
    <property type="match status" value="1"/>
</dbReference>
<dbReference type="Gene3D" id="1.20.1050.10">
    <property type="match status" value="1"/>
</dbReference>
<dbReference type="Pfam" id="PF02798">
    <property type="entry name" value="GST_N"/>
    <property type="match status" value="1"/>
</dbReference>
<dbReference type="PROSITE" id="PS50405">
    <property type="entry name" value="GST_CTER"/>
    <property type="match status" value="1"/>
</dbReference>
<gene>
    <name evidence="8" type="ORF">SASPL_105978</name>
</gene>
<dbReference type="InterPro" id="IPR040079">
    <property type="entry name" value="Glutathione_S-Trfase"/>
</dbReference>
<dbReference type="Pfam" id="PF00043">
    <property type="entry name" value="GST_C"/>
    <property type="match status" value="1"/>
</dbReference>
<dbReference type="InterPro" id="IPR045074">
    <property type="entry name" value="GST_C_Tau"/>
</dbReference>
<dbReference type="InterPro" id="IPR036282">
    <property type="entry name" value="Glutathione-S-Trfase_C_sf"/>
</dbReference>
<dbReference type="InterPro" id="IPR004045">
    <property type="entry name" value="Glutathione_S-Trfase_N"/>
</dbReference>
<organism evidence="8">
    <name type="scientific">Salvia splendens</name>
    <name type="common">Scarlet sage</name>
    <dbReference type="NCBI Taxonomy" id="180675"/>
    <lineage>
        <taxon>Eukaryota</taxon>
        <taxon>Viridiplantae</taxon>
        <taxon>Streptophyta</taxon>
        <taxon>Embryophyta</taxon>
        <taxon>Tracheophyta</taxon>
        <taxon>Spermatophyta</taxon>
        <taxon>Magnoliopsida</taxon>
        <taxon>eudicotyledons</taxon>
        <taxon>Gunneridae</taxon>
        <taxon>Pentapetalae</taxon>
        <taxon>asterids</taxon>
        <taxon>lamiids</taxon>
        <taxon>Lamiales</taxon>
        <taxon>Lamiaceae</taxon>
        <taxon>Nepetoideae</taxon>
        <taxon>Mentheae</taxon>
        <taxon>Salviinae</taxon>
        <taxon>Salvia</taxon>
        <taxon>Salvia subgen. Calosphace</taxon>
        <taxon>core Calosphace</taxon>
    </lineage>
</organism>
<reference evidence="8" key="2">
    <citation type="submission" date="2020-08" db="EMBL/GenBank/DDBJ databases">
        <title>Plant Genome Project.</title>
        <authorList>
            <person name="Zhang R.-G."/>
        </authorList>
    </citation>
    <scope>NUCLEOTIDE SEQUENCE</scope>
    <source>
        <strain evidence="8">Huo1</strain>
        <tissue evidence="8">Leaf</tissue>
    </source>
</reference>
<dbReference type="GO" id="GO:0006749">
    <property type="term" value="P:glutathione metabolic process"/>
    <property type="evidence" value="ECO:0007669"/>
    <property type="project" value="InterPro"/>
</dbReference>
<evidence type="ECO:0000259" key="6">
    <source>
        <dbReference type="PROSITE" id="PS50404"/>
    </source>
</evidence>
<dbReference type="FunFam" id="3.40.30.10:FF:000014">
    <property type="entry name" value="Tau class glutathione S-transferase"/>
    <property type="match status" value="1"/>
</dbReference>
<evidence type="ECO:0000256" key="2">
    <source>
        <dbReference type="ARBA" id="ARBA00012452"/>
    </source>
</evidence>
<evidence type="ECO:0000256" key="1">
    <source>
        <dbReference type="ARBA" id="ARBA00009929"/>
    </source>
</evidence>
<reference evidence="8" key="1">
    <citation type="submission" date="2018-01" db="EMBL/GenBank/DDBJ databases">
        <authorList>
            <person name="Mao J.F."/>
        </authorList>
    </citation>
    <scope>NUCLEOTIDE SEQUENCE</scope>
    <source>
        <strain evidence="8">Huo1</strain>
        <tissue evidence="8">Leaf</tissue>
    </source>
</reference>
<evidence type="ECO:0000259" key="7">
    <source>
        <dbReference type="PROSITE" id="PS50405"/>
    </source>
</evidence>
<evidence type="ECO:0000313" key="8">
    <source>
        <dbReference type="EMBL" id="KAG6434349.1"/>
    </source>
</evidence>
<dbReference type="SFLD" id="SFLDG01152">
    <property type="entry name" value="Main.3:_Omega-_and_Tau-like"/>
    <property type="match status" value="1"/>
</dbReference>
<dbReference type="AlphaFoldDB" id="A0A8X8YMQ7"/>
<evidence type="ECO:0000313" key="9">
    <source>
        <dbReference type="Proteomes" id="UP000298416"/>
    </source>
</evidence>
<dbReference type="EMBL" id="PNBA02000002">
    <property type="protein sequence ID" value="KAG6434349.1"/>
    <property type="molecule type" value="Genomic_DNA"/>
</dbReference>
<dbReference type="PANTHER" id="PTHR11260:SF676">
    <property type="entry name" value="GLUTATHIONE S-TRANSFERASE U8"/>
    <property type="match status" value="1"/>
</dbReference>
<dbReference type="FunFam" id="1.20.1050.10:FF:000012">
    <property type="entry name" value="Tau class glutathione S-transferase"/>
    <property type="match status" value="1"/>
</dbReference>
<dbReference type="EC" id="2.5.1.18" evidence="2"/>
<dbReference type="CDD" id="cd03058">
    <property type="entry name" value="GST_N_Tau"/>
    <property type="match status" value="1"/>
</dbReference>
<evidence type="ECO:0000256" key="3">
    <source>
        <dbReference type="ARBA" id="ARBA00022679"/>
    </source>
</evidence>
<dbReference type="PANTHER" id="PTHR11260">
    <property type="entry name" value="GLUTATHIONE S-TRANSFERASE, GST, SUPERFAMILY, GST DOMAIN CONTAINING"/>
    <property type="match status" value="1"/>
</dbReference>
<accession>A0A8X8YMQ7</accession>
<sequence>MALCLQRRASFQALRRAARLLSPPARHAARLLSPPARHAALLLRLVSGVSYHALSRLLGGLGFSPYVNRVEMALKLKGVEYEPIAEDVKNKSPLLLQHNPVHKKVPVLIHNGKGIAESLIIVEYIDQVWQEGPPILPKDPYQRAMTRFWAKFIDEKCIIATWKACCSTGEEQEKSKEESMEALKFLEDEIKGKKFFGGENIGFVDIAANFIGYWLPIISEVKGVQLITEEKFPNLWRWMNDYCNDNFVKGILPSKDALVERFKSK</sequence>
<dbReference type="InterPro" id="IPR036249">
    <property type="entry name" value="Thioredoxin-like_sf"/>
</dbReference>
<dbReference type="Gene3D" id="3.40.30.10">
    <property type="entry name" value="Glutaredoxin"/>
    <property type="match status" value="1"/>
</dbReference>
<dbReference type="SFLD" id="SFLDS00019">
    <property type="entry name" value="Glutathione_Transferase_(cytos"/>
    <property type="match status" value="1"/>
</dbReference>
<comment type="similarity">
    <text evidence="1">Belongs to the GST superfamily. HSP26 family.</text>
</comment>
<evidence type="ECO:0000256" key="4">
    <source>
        <dbReference type="ARBA" id="ARBA00047960"/>
    </source>
</evidence>
<feature type="domain" description="GST C-terminal" evidence="7">
    <location>
        <begin position="139"/>
        <end position="265"/>
    </location>
</feature>
<dbReference type="InterPro" id="IPR045073">
    <property type="entry name" value="Omega/Tau-like"/>
</dbReference>
<dbReference type="InterPro" id="IPR004046">
    <property type="entry name" value="GST_C"/>
</dbReference>
<feature type="domain" description="GST N-terminal" evidence="6">
    <location>
        <begin position="54"/>
        <end position="133"/>
    </location>
</feature>
<evidence type="ECO:0000256" key="5">
    <source>
        <dbReference type="ARBA" id="ARBA00071370"/>
    </source>
</evidence>
<dbReference type="GO" id="GO:0005737">
    <property type="term" value="C:cytoplasm"/>
    <property type="evidence" value="ECO:0007669"/>
    <property type="project" value="TreeGrafter"/>
</dbReference>